<evidence type="ECO:0000313" key="12">
    <source>
        <dbReference type="EMBL" id="MBJ7266264.1"/>
    </source>
</evidence>
<keyword evidence="3 9" id="KW-0500">Molybdenum</keyword>
<dbReference type="InterPro" id="IPR005116">
    <property type="entry name" value="Transp-assoc_OB_typ1"/>
</dbReference>
<keyword evidence="15" id="KW-1185">Reference proteome</keyword>
<name>A0A8I1G5R1_9GAMM</name>
<feature type="domain" description="Mop" evidence="11">
    <location>
        <begin position="302"/>
        <end position="366"/>
    </location>
</feature>
<dbReference type="InterPro" id="IPR027417">
    <property type="entry name" value="P-loop_NTPase"/>
</dbReference>
<gene>
    <name evidence="13" type="primary">modC</name>
    <name evidence="12" type="ORF">JHC10_04820</name>
    <name evidence="13" type="ORF">JHC11_10470</name>
</gene>
<dbReference type="GO" id="GO:0016887">
    <property type="term" value="F:ATP hydrolysis activity"/>
    <property type="evidence" value="ECO:0007669"/>
    <property type="project" value="InterPro"/>
</dbReference>
<keyword evidence="4" id="KW-0997">Cell inner membrane</keyword>
<dbReference type="GO" id="GO:0015098">
    <property type="term" value="F:molybdate ion transmembrane transporter activity"/>
    <property type="evidence" value="ECO:0007669"/>
    <property type="project" value="InterPro"/>
</dbReference>
<dbReference type="SUPFAM" id="SSF52540">
    <property type="entry name" value="P-loop containing nucleoside triphosphate hydrolases"/>
    <property type="match status" value="1"/>
</dbReference>
<dbReference type="SMART" id="SM00382">
    <property type="entry name" value="AAA"/>
    <property type="match status" value="1"/>
</dbReference>
<keyword evidence="8" id="KW-0472">Membrane</keyword>
<dbReference type="RefSeq" id="WP_199494014.1">
    <property type="nucleotide sequence ID" value="NZ_JAEMOO010000005.1"/>
</dbReference>
<keyword evidence="1" id="KW-0813">Transport</keyword>
<organism evidence="13 14">
    <name type="scientific">Idiomarina abyssalis</name>
    <dbReference type="NCBI Taxonomy" id="86102"/>
    <lineage>
        <taxon>Bacteria</taxon>
        <taxon>Pseudomonadati</taxon>
        <taxon>Pseudomonadota</taxon>
        <taxon>Gammaproteobacteria</taxon>
        <taxon>Alteromonadales</taxon>
        <taxon>Idiomarinaceae</taxon>
        <taxon>Idiomarina</taxon>
    </lineage>
</organism>
<evidence type="ECO:0000313" key="14">
    <source>
        <dbReference type="Proteomes" id="UP000621390"/>
    </source>
</evidence>
<evidence type="ECO:0000259" key="11">
    <source>
        <dbReference type="PROSITE" id="PS51866"/>
    </source>
</evidence>
<evidence type="ECO:0000259" key="10">
    <source>
        <dbReference type="PROSITE" id="PS50893"/>
    </source>
</evidence>
<dbReference type="Pfam" id="PF03459">
    <property type="entry name" value="TOBE"/>
    <property type="match status" value="1"/>
</dbReference>
<proteinExistence type="predicted"/>
<evidence type="ECO:0000256" key="3">
    <source>
        <dbReference type="ARBA" id="ARBA00022505"/>
    </source>
</evidence>
<evidence type="ECO:0000256" key="2">
    <source>
        <dbReference type="ARBA" id="ARBA00022475"/>
    </source>
</evidence>
<keyword evidence="2" id="KW-1003">Cell membrane</keyword>
<dbReference type="AlphaFoldDB" id="A0A8I1G5R1"/>
<dbReference type="EMBL" id="JAEMOS010000011">
    <property type="protein sequence ID" value="MBJ7266264.1"/>
    <property type="molecule type" value="Genomic_DNA"/>
</dbReference>
<keyword evidence="6 13" id="KW-0067">ATP-binding</keyword>
<sequence length="366" mass="39917">MLTVNIEQQQGDFCLQLAHSFADDRVTAIFGPSGCGKSTLLRAIAGLTPGLKGSVRWRDALWHSRKPRMKTEQRGLALVFQQAHLFTTMSVESNLRYGMPKNVSDSELAIGFAEVVDMLSLRELLQRKPAQLSGGQQQRVAIGRALLSQPQLLLLDEPMNGLDATAKKQILTDLRRIQNRFRLPMLLVSHHVEEVVQLADDVVIMADGKLVSSGTLQTQVDSLAGHSEGPLSVLSVTPPNQSAGRVNATDELLAWQLAEQQLWLPVNAAVDVTGVSEAKTCAAGRLLVWARDVSIATGYLPNTSLTNQVVARIIDFEPAKHVAETVVVLTVGDQILRALVTNASVKRLNLQLQQQVYASFKAAAMH</sequence>
<dbReference type="PROSITE" id="PS51866">
    <property type="entry name" value="MOP"/>
    <property type="match status" value="1"/>
</dbReference>
<dbReference type="PROSITE" id="PS50893">
    <property type="entry name" value="ABC_TRANSPORTER_2"/>
    <property type="match status" value="1"/>
</dbReference>
<dbReference type="Gene3D" id="2.40.50.100">
    <property type="match status" value="1"/>
</dbReference>
<evidence type="ECO:0000256" key="1">
    <source>
        <dbReference type="ARBA" id="ARBA00022448"/>
    </source>
</evidence>
<dbReference type="InterPro" id="IPR050334">
    <property type="entry name" value="Molybdenum_import_ModC"/>
</dbReference>
<evidence type="ECO:0000313" key="13">
    <source>
        <dbReference type="EMBL" id="MBJ7316403.1"/>
    </source>
</evidence>
<evidence type="ECO:0000256" key="9">
    <source>
        <dbReference type="PROSITE-ProRule" id="PRU01213"/>
    </source>
</evidence>
<dbReference type="NCBIfam" id="TIGR02142">
    <property type="entry name" value="modC_ABC"/>
    <property type="match status" value="1"/>
</dbReference>
<dbReference type="InterPro" id="IPR004606">
    <property type="entry name" value="Mop_domain"/>
</dbReference>
<evidence type="ECO:0000313" key="15">
    <source>
        <dbReference type="Proteomes" id="UP000655994"/>
    </source>
</evidence>
<dbReference type="InterPro" id="IPR003439">
    <property type="entry name" value="ABC_transporter-like_ATP-bd"/>
</dbReference>
<evidence type="ECO:0000256" key="8">
    <source>
        <dbReference type="ARBA" id="ARBA00023136"/>
    </source>
</evidence>
<evidence type="ECO:0000256" key="7">
    <source>
        <dbReference type="ARBA" id="ARBA00022967"/>
    </source>
</evidence>
<dbReference type="InterPro" id="IPR011868">
    <property type="entry name" value="ModC_ABC_ATP-bd"/>
</dbReference>
<protein>
    <submittedName>
        <fullName evidence="13">Molybdenum ABC transporter ATP-binding protein</fullName>
    </submittedName>
</protein>
<accession>A0A8I1G5R1</accession>
<dbReference type="SUPFAM" id="SSF50331">
    <property type="entry name" value="MOP-like"/>
    <property type="match status" value="1"/>
</dbReference>
<dbReference type="GO" id="GO:0140359">
    <property type="term" value="F:ABC-type transporter activity"/>
    <property type="evidence" value="ECO:0007669"/>
    <property type="project" value="InterPro"/>
</dbReference>
<evidence type="ECO:0000256" key="6">
    <source>
        <dbReference type="ARBA" id="ARBA00022840"/>
    </source>
</evidence>
<evidence type="ECO:0000256" key="4">
    <source>
        <dbReference type="ARBA" id="ARBA00022519"/>
    </source>
</evidence>
<dbReference type="GO" id="GO:0016020">
    <property type="term" value="C:membrane"/>
    <property type="evidence" value="ECO:0007669"/>
    <property type="project" value="InterPro"/>
</dbReference>
<keyword evidence="5" id="KW-0547">Nucleotide-binding</keyword>
<dbReference type="Pfam" id="PF00005">
    <property type="entry name" value="ABC_tran"/>
    <property type="match status" value="1"/>
</dbReference>
<feature type="domain" description="ABC transporter" evidence="10">
    <location>
        <begin position="1"/>
        <end position="232"/>
    </location>
</feature>
<dbReference type="InterPro" id="IPR003593">
    <property type="entry name" value="AAA+_ATPase"/>
</dbReference>
<keyword evidence="7" id="KW-1278">Translocase</keyword>
<dbReference type="InterPro" id="IPR017871">
    <property type="entry name" value="ABC_transporter-like_CS"/>
</dbReference>
<dbReference type="Proteomes" id="UP000655994">
    <property type="component" value="Unassembled WGS sequence"/>
</dbReference>
<dbReference type="PANTHER" id="PTHR43514">
    <property type="entry name" value="ABC TRANSPORTER I FAMILY MEMBER 10"/>
    <property type="match status" value="1"/>
</dbReference>
<dbReference type="Gene3D" id="3.40.50.300">
    <property type="entry name" value="P-loop containing nucleotide triphosphate hydrolases"/>
    <property type="match status" value="1"/>
</dbReference>
<dbReference type="Proteomes" id="UP000621390">
    <property type="component" value="Unassembled WGS sequence"/>
</dbReference>
<evidence type="ECO:0000256" key="5">
    <source>
        <dbReference type="ARBA" id="ARBA00022741"/>
    </source>
</evidence>
<dbReference type="GO" id="GO:0005524">
    <property type="term" value="F:ATP binding"/>
    <property type="evidence" value="ECO:0007669"/>
    <property type="project" value="UniProtKB-KW"/>
</dbReference>
<dbReference type="EMBL" id="JAEMOP010000009">
    <property type="protein sequence ID" value="MBJ7316403.1"/>
    <property type="molecule type" value="Genomic_DNA"/>
</dbReference>
<dbReference type="PANTHER" id="PTHR43514:SF4">
    <property type="entry name" value="ABC TRANSPORTER I FAMILY MEMBER 10"/>
    <property type="match status" value="1"/>
</dbReference>
<comment type="caution">
    <text evidence="13">The sequence shown here is derived from an EMBL/GenBank/DDBJ whole genome shotgun (WGS) entry which is preliminary data.</text>
</comment>
<dbReference type="PROSITE" id="PS00211">
    <property type="entry name" value="ABC_TRANSPORTER_1"/>
    <property type="match status" value="1"/>
</dbReference>
<dbReference type="InterPro" id="IPR008995">
    <property type="entry name" value="Mo/tungstate-bd_C_term_dom"/>
</dbReference>
<reference evidence="13 15" key="1">
    <citation type="submission" date="2020-09" db="EMBL/GenBank/DDBJ databases">
        <title>Draft Genomes of Bacterial Isolates from North Pond Shallow Sediments.</title>
        <authorList>
            <person name="Kiel Reese B."/>
            <person name="Mullis M."/>
            <person name="Weisend R.E."/>
        </authorList>
    </citation>
    <scope>NUCLEOTIDE SEQUENCE</scope>
    <source>
        <strain evidence="13">KJE-2</strain>
        <strain evidence="12 15">KJE-3</strain>
    </source>
</reference>